<dbReference type="OrthoDB" id="165382at2759"/>
<reference evidence="8" key="1">
    <citation type="journal article" date="2020" name="Stud. Mycol.">
        <title>101 Dothideomycetes genomes: A test case for predicting lifestyles and emergence of pathogens.</title>
        <authorList>
            <person name="Haridas S."/>
            <person name="Albert R."/>
            <person name="Binder M."/>
            <person name="Bloem J."/>
            <person name="LaButti K."/>
            <person name="Salamov A."/>
            <person name="Andreopoulos B."/>
            <person name="Baker S."/>
            <person name="Barry K."/>
            <person name="Bills G."/>
            <person name="Bluhm B."/>
            <person name="Cannon C."/>
            <person name="Castanera R."/>
            <person name="Culley D."/>
            <person name="Daum C."/>
            <person name="Ezra D."/>
            <person name="Gonzalez J."/>
            <person name="Henrissat B."/>
            <person name="Kuo A."/>
            <person name="Liang C."/>
            <person name="Lipzen A."/>
            <person name="Lutzoni F."/>
            <person name="Magnuson J."/>
            <person name="Mondo S."/>
            <person name="Nolan M."/>
            <person name="Ohm R."/>
            <person name="Pangilinan J."/>
            <person name="Park H.-J."/>
            <person name="Ramirez L."/>
            <person name="Alfaro M."/>
            <person name="Sun H."/>
            <person name="Tritt A."/>
            <person name="Yoshinaga Y."/>
            <person name="Zwiers L.-H."/>
            <person name="Turgeon B."/>
            <person name="Goodwin S."/>
            <person name="Spatafora J."/>
            <person name="Crous P."/>
            <person name="Grigoriev I."/>
        </authorList>
    </citation>
    <scope>NUCLEOTIDE SEQUENCE [LARGE SCALE GENOMIC DNA]</scope>
    <source>
        <strain evidence="8">CBS 304.66</strain>
    </source>
</reference>
<feature type="transmembrane region" description="Helical" evidence="6">
    <location>
        <begin position="252"/>
        <end position="272"/>
    </location>
</feature>
<evidence type="ECO:0000256" key="1">
    <source>
        <dbReference type="ARBA" id="ARBA00004141"/>
    </source>
</evidence>
<feature type="compositionally biased region" description="Polar residues" evidence="5">
    <location>
        <begin position="588"/>
        <end position="600"/>
    </location>
</feature>
<dbReference type="Proteomes" id="UP000800093">
    <property type="component" value="Unassembled WGS sequence"/>
</dbReference>
<dbReference type="GO" id="GO:0016020">
    <property type="term" value="C:membrane"/>
    <property type="evidence" value="ECO:0007669"/>
    <property type="project" value="UniProtKB-SubCell"/>
</dbReference>
<feature type="transmembrane region" description="Helical" evidence="6">
    <location>
        <begin position="307"/>
        <end position="325"/>
    </location>
</feature>
<comment type="subcellular location">
    <subcellularLocation>
        <location evidence="1">Membrane</location>
        <topology evidence="1">Multi-pass membrane protein</topology>
    </subcellularLocation>
</comment>
<proteinExistence type="predicted"/>
<evidence type="ECO:0000256" key="6">
    <source>
        <dbReference type="SAM" id="Phobius"/>
    </source>
</evidence>
<keyword evidence="4 6" id="KW-0472">Membrane</keyword>
<organism evidence="7 8">
    <name type="scientific">Lojkania enalia</name>
    <dbReference type="NCBI Taxonomy" id="147567"/>
    <lineage>
        <taxon>Eukaryota</taxon>
        <taxon>Fungi</taxon>
        <taxon>Dikarya</taxon>
        <taxon>Ascomycota</taxon>
        <taxon>Pezizomycotina</taxon>
        <taxon>Dothideomycetes</taxon>
        <taxon>Pleosporomycetidae</taxon>
        <taxon>Pleosporales</taxon>
        <taxon>Pleosporales incertae sedis</taxon>
        <taxon>Lojkania</taxon>
    </lineage>
</organism>
<evidence type="ECO:0000313" key="7">
    <source>
        <dbReference type="EMBL" id="KAF2258653.1"/>
    </source>
</evidence>
<evidence type="ECO:0000256" key="3">
    <source>
        <dbReference type="ARBA" id="ARBA00022989"/>
    </source>
</evidence>
<evidence type="ECO:0000256" key="5">
    <source>
        <dbReference type="SAM" id="MobiDB-lite"/>
    </source>
</evidence>
<feature type="transmembrane region" description="Helical" evidence="6">
    <location>
        <begin position="278"/>
        <end position="298"/>
    </location>
</feature>
<feature type="compositionally biased region" description="Basic and acidic residues" evidence="5">
    <location>
        <begin position="786"/>
        <end position="802"/>
    </location>
</feature>
<dbReference type="InterPro" id="IPR037185">
    <property type="entry name" value="EmrE-like"/>
</dbReference>
<dbReference type="PANTHER" id="PTHR12570">
    <property type="match status" value="1"/>
</dbReference>
<feature type="compositionally biased region" description="Basic and acidic residues" evidence="5">
    <location>
        <begin position="514"/>
        <end position="529"/>
    </location>
</feature>
<feature type="transmembrane region" description="Helical" evidence="6">
    <location>
        <begin position="370"/>
        <end position="387"/>
    </location>
</feature>
<feature type="transmembrane region" description="Helical" evidence="6">
    <location>
        <begin position="109"/>
        <end position="129"/>
    </location>
</feature>
<feature type="compositionally biased region" description="Polar residues" evidence="5">
    <location>
        <begin position="755"/>
        <end position="769"/>
    </location>
</feature>
<keyword evidence="3 6" id="KW-1133">Transmembrane helix</keyword>
<dbReference type="InterPro" id="IPR008521">
    <property type="entry name" value="Mg_trans_NIPA"/>
</dbReference>
<feature type="compositionally biased region" description="Polar residues" evidence="5">
    <location>
        <begin position="227"/>
        <end position="238"/>
    </location>
</feature>
<feature type="transmembrane region" description="Helical" evidence="6">
    <location>
        <begin position="407"/>
        <end position="427"/>
    </location>
</feature>
<feature type="region of interest" description="Disordered" evidence="5">
    <location>
        <begin position="144"/>
        <end position="173"/>
    </location>
</feature>
<evidence type="ECO:0000256" key="4">
    <source>
        <dbReference type="ARBA" id="ARBA00023136"/>
    </source>
</evidence>
<dbReference type="Pfam" id="PF05653">
    <property type="entry name" value="Mg_trans_NIPA"/>
    <property type="match status" value="1"/>
</dbReference>
<feature type="region of interest" description="Disordered" evidence="5">
    <location>
        <begin position="731"/>
        <end position="802"/>
    </location>
</feature>
<dbReference type="GO" id="GO:0015095">
    <property type="term" value="F:magnesium ion transmembrane transporter activity"/>
    <property type="evidence" value="ECO:0007669"/>
    <property type="project" value="InterPro"/>
</dbReference>
<name>A0A9P4JXZ0_9PLEO</name>
<dbReference type="EMBL" id="ML986743">
    <property type="protein sequence ID" value="KAF2258653.1"/>
    <property type="molecule type" value="Genomic_DNA"/>
</dbReference>
<feature type="compositionally biased region" description="Polar residues" evidence="5">
    <location>
        <begin position="555"/>
        <end position="574"/>
    </location>
</feature>
<dbReference type="SUPFAM" id="SSF103481">
    <property type="entry name" value="Multidrug resistance efflux transporter EmrE"/>
    <property type="match status" value="1"/>
</dbReference>
<feature type="compositionally biased region" description="Polar residues" evidence="5">
    <location>
        <begin position="649"/>
        <end position="664"/>
    </location>
</feature>
<accession>A0A9P4JXZ0</accession>
<sequence length="802" mass="87087">MHERRESNKIVDRPRLSRLLRQLHGDGRRHAWIMTCVCRPKGAAHLIVSLRAAPTFLTYPDEGACFQLKAQTTMLPPHSVAAGPATTTIYHESASVSPSPFPGLGSENWSSLIGIVTAIVGNVLISFALNMQRYAHIRLEQEWQEKEKQRKRRSASYGTSQPTIADERAKSNMARKYYRPRQAEYTVEDEQEGIDEGVAATETDPLLSSIVPVRAGSRSRSRPTLLPTESSGSANGTSERAYKQKSYLKSPYWWTGIILMTTGEAGNFLAYGFAPASIVSPLGVVALISNCIIAPFMLKERFRTRDGLGVMVAVAGAVTVVLSASDNNPKLGPGDIWDLITRWEFEAYLGITIAVIIALMVASNRFGDKSILIDLGLVGLFGGYTALSTKGVASMLSYTLWRAITFPVTYLLVAILVFTAVMQIKYVNRALQRFDATQVIPTQFVLFTLSVILGSAILYRDFERTSGGDAGKFTGGCAMTFLGVWLITSGRPLRNNEDEEDREPEGEDAINLIDSDRYQDDVDSMRDEASSSTRRSSTLRAASPPIAINTRVLAQETSYPATPDITFTSDNTLPPATPESIHEAPSPLTANPWEQEQTTLARPPPSSKHSTLSTPVLPTEAVTTPQVSRSSPDLPINAPLPHTPVRGISDSTIPVTPGTTSSITPHLRRIGTVERLGARNSIPGPLLASPLSTSLSAMVADLKRGGSLRGHSSLRETDSSNIRRRESVLGIGAGEVDGNSDGVGEPLNRRRTATDEASTSRQRGFSGTFNEIWRGLRGGGSTEDIGGERAVGEDHESHRGDR</sequence>
<feature type="compositionally biased region" description="Acidic residues" evidence="5">
    <location>
        <begin position="497"/>
        <end position="508"/>
    </location>
</feature>
<feature type="compositionally biased region" description="Low complexity" evidence="5">
    <location>
        <begin position="530"/>
        <end position="543"/>
    </location>
</feature>
<protein>
    <submittedName>
        <fullName evidence="7">DUF803-domain-containing protein</fullName>
    </submittedName>
</protein>
<feature type="region of interest" description="Disordered" evidence="5">
    <location>
        <begin position="493"/>
        <end position="664"/>
    </location>
</feature>
<keyword evidence="8" id="KW-1185">Reference proteome</keyword>
<feature type="transmembrane region" description="Helical" evidence="6">
    <location>
        <begin position="439"/>
        <end position="458"/>
    </location>
</feature>
<evidence type="ECO:0000313" key="8">
    <source>
        <dbReference type="Proteomes" id="UP000800093"/>
    </source>
</evidence>
<feature type="transmembrane region" description="Helical" evidence="6">
    <location>
        <begin position="345"/>
        <end position="363"/>
    </location>
</feature>
<keyword evidence="2 6" id="KW-0812">Transmembrane</keyword>
<evidence type="ECO:0000256" key="2">
    <source>
        <dbReference type="ARBA" id="ARBA00022692"/>
    </source>
</evidence>
<dbReference type="AlphaFoldDB" id="A0A9P4JXZ0"/>
<feature type="compositionally biased region" description="Polar residues" evidence="5">
    <location>
        <begin position="607"/>
        <end position="631"/>
    </location>
</feature>
<comment type="caution">
    <text evidence="7">The sequence shown here is derived from an EMBL/GenBank/DDBJ whole genome shotgun (WGS) entry which is preliminary data.</text>
</comment>
<gene>
    <name evidence="7" type="ORF">CC78DRAFT_548927</name>
</gene>
<feature type="region of interest" description="Disordered" evidence="5">
    <location>
        <begin position="215"/>
        <end position="240"/>
    </location>
</feature>
<dbReference type="PANTHER" id="PTHR12570:SF65">
    <property type="entry name" value="MAGNESIUM TRANSPORTER NIPA9-RELATED"/>
    <property type="match status" value="1"/>
</dbReference>